<dbReference type="GO" id="GO:0003677">
    <property type="term" value="F:DNA binding"/>
    <property type="evidence" value="ECO:0007669"/>
    <property type="project" value="UniProtKB-KW"/>
</dbReference>
<dbReference type="PANTHER" id="PTHR11070:SF2">
    <property type="entry name" value="ATP-DEPENDENT DNA HELICASE SRS2"/>
    <property type="match status" value="1"/>
</dbReference>
<dbReference type="GO" id="GO:0000725">
    <property type="term" value="P:recombinational repair"/>
    <property type="evidence" value="ECO:0007669"/>
    <property type="project" value="TreeGrafter"/>
</dbReference>
<evidence type="ECO:0000259" key="13">
    <source>
        <dbReference type="PROSITE" id="PS51198"/>
    </source>
</evidence>
<dbReference type="Gene3D" id="3.40.50.300">
    <property type="entry name" value="P-loop containing nucleotide triphosphate hydrolases"/>
    <property type="match status" value="2"/>
</dbReference>
<evidence type="ECO:0000256" key="12">
    <source>
        <dbReference type="SAM" id="MobiDB-lite"/>
    </source>
</evidence>
<evidence type="ECO:0000256" key="7">
    <source>
        <dbReference type="ARBA" id="ARBA00023235"/>
    </source>
</evidence>
<evidence type="ECO:0000256" key="10">
    <source>
        <dbReference type="ARBA" id="ARBA00048988"/>
    </source>
</evidence>
<organism evidence="15 16">
    <name type="scientific">Deinococcus soli</name>
    <name type="common">ex Cha et al. 2016</name>
    <dbReference type="NCBI Taxonomy" id="1309411"/>
    <lineage>
        <taxon>Bacteria</taxon>
        <taxon>Thermotogati</taxon>
        <taxon>Deinococcota</taxon>
        <taxon>Deinococci</taxon>
        <taxon>Deinococcales</taxon>
        <taxon>Deinococcaceae</taxon>
        <taxon>Deinococcus</taxon>
    </lineage>
</organism>
<evidence type="ECO:0000256" key="11">
    <source>
        <dbReference type="PROSITE-ProRule" id="PRU00560"/>
    </source>
</evidence>
<evidence type="ECO:0000256" key="3">
    <source>
        <dbReference type="ARBA" id="ARBA00022801"/>
    </source>
</evidence>
<dbReference type="PROSITE" id="PS51198">
    <property type="entry name" value="UVRD_HELICASE_ATP_BIND"/>
    <property type="match status" value="1"/>
</dbReference>
<dbReference type="CDD" id="cd17932">
    <property type="entry name" value="DEXQc_UvrD"/>
    <property type="match status" value="1"/>
</dbReference>
<proteinExistence type="inferred from homology"/>
<dbReference type="EMBL" id="JAVDQK010000004">
    <property type="protein sequence ID" value="MDR6218267.1"/>
    <property type="molecule type" value="Genomic_DNA"/>
</dbReference>
<dbReference type="InterPro" id="IPR027417">
    <property type="entry name" value="P-loop_NTPase"/>
</dbReference>
<comment type="caution">
    <text evidence="15">The sequence shown here is derived from an EMBL/GenBank/DDBJ whole genome shotgun (WGS) entry which is preliminary data.</text>
</comment>
<dbReference type="GO" id="GO:0043138">
    <property type="term" value="F:3'-5' DNA helicase activity"/>
    <property type="evidence" value="ECO:0007669"/>
    <property type="project" value="UniProtKB-EC"/>
</dbReference>
<dbReference type="EC" id="5.6.2.4" evidence="9"/>
<dbReference type="GO" id="GO:0016787">
    <property type="term" value="F:hydrolase activity"/>
    <property type="evidence" value="ECO:0007669"/>
    <property type="project" value="UniProtKB-UniRule"/>
</dbReference>
<name>A0AAE3XD21_9DEIO</name>
<evidence type="ECO:0000256" key="4">
    <source>
        <dbReference type="ARBA" id="ARBA00022806"/>
    </source>
</evidence>
<evidence type="ECO:0000256" key="2">
    <source>
        <dbReference type="ARBA" id="ARBA00022741"/>
    </source>
</evidence>
<comment type="similarity">
    <text evidence="1">Belongs to the helicase family. UvrD subfamily.</text>
</comment>
<feature type="binding site" evidence="11">
    <location>
        <begin position="31"/>
        <end position="38"/>
    </location>
    <ligand>
        <name>ATP</name>
        <dbReference type="ChEBI" id="CHEBI:30616"/>
    </ligand>
</feature>
<evidence type="ECO:0000313" key="15">
    <source>
        <dbReference type="EMBL" id="MDR6218267.1"/>
    </source>
</evidence>
<keyword evidence="7" id="KW-0413">Isomerase</keyword>
<dbReference type="PROSITE" id="PS51217">
    <property type="entry name" value="UVRD_HELICASE_CTER"/>
    <property type="match status" value="1"/>
</dbReference>
<sequence length="823" mass="90020">MTVPTTPTDLPLTAEQRRIVAHTFGHASVFAVAGSGKTTTIAYRVERLVREGHVPAARILCATFGKDAQGVLHGRLARWPHCAAVKTSTLHALGLGIITLAQRMKLGTFTVADAPQVKELYFAALSSMNRDPDWRRHTSELTEEEFDTFAEVMKGNLRYADLQGAALPAGARGLATQANDTHGAPAYLELYRRFEALRRARGWLTFPDMIVTAWELMLRHGELRDAVAGRYDVVIVDEFQDVNLAQSEVLHLIAAGCRSYMAVGDDDQTIYSWRGSATRFILDFPARYGAQRYLITANFRSCGAVLAVANAVIHGNERREAKRLNLTRDFSGAVTLHTTGEQTANVLAAVQRTLQTRPAEELMILVRRYGQTPPLEEALLTAGLPYAVIGSVPFWRRKEIAPLVAYLRLATFEARLQAGQVLNAADLGEMEQAWMRVYNAPTRFLKRDDATQIFSRVRRGQTLLSAVCADPGAQHWGLTQLAAQLRALTQALTDPDGALALTEFIALIKYEEHLSRTAGLAEVGAERREAVDTFVRMVGERTLPAFLAHLDGLAALAQRTQADARGAVRLMTAFRAKGLEWPVVLIPDCDGDTYRPGQDGDPEEERRVFYVALTRARDELHLFCQPVAAHQAERGQAVTLTPFLDTPDVRAALDAARTLQRLLGTDPRGWSGPDRFAFMAAMNTAGFHDWLRRAGPQGQAAAAAVGETLSVARAGWAALGLADSAALDAQVRLWPPLDWPVNWPLDGPAAPEPEAAGGPPGRTGPDGLSGPAFWVRHETFGVGPVVAMRTARTGLEVVVTFGRRRRVLRPDMPGWVMVDAPPG</sequence>
<accession>A0AAE3XD21</accession>
<dbReference type="Pfam" id="PF13361">
    <property type="entry name" value="UvrD_C"/>
    <property type="match status" value="2"/>
</dbReference>
<dbReference type="InterPro" id="IPR014017">
    <property type="entry name" value="DNA_helicase_UvrD-like_C"/>
</dbReference>
<keyword evidence="5 11" id="KW-0067">ATP-binding</keyword>
<dbReference type="Pfam" id="PF00580">
    <property type="entry name" value="UvrD-helicase"/>
    <property type="match status" value="1"/>
</dbReference>
<evidence type="ECO:0000256" key="8">
    <source>
        <dbReference type="ARBA" id="ARBA00034617"/>
    </source>
</evidence>
<dbReference type="SUPFAM" id="SSF52540">
    <property type="entry name" value="P-loop containing nucleoside triphosphate hydrolases"/>
    <property type="match status" value="1"/>
</dbReference>
<dbReference type="PANTHER" id="PTHR11070">
    <property type="entry name" value="UVRD / RECB / PCRA DNA HELICASE FAMILY MEMBER"/>
    <property type="match status" value="1"/>
</dbReference>
<keyword evidence="6" id="KW-0238">DNA-binding</keyword>
<dbReference type="InterPro" id="IPR014016">
    <property type="entry name" value="UvrD-like_ATP-bd"/>
</dbReference>
<feature type="compositionally biased region" description="Low complexity" evidence="12">
    <location>
        <begin position="747"/>
        <end position="757"/>
    </location>
</feature>
<evidence type="ECO:0000256" key="5">
    <source>
        <dbReference type="ARBA" id="ARBA00022840"/>
    </source>
</evidence>
<feature type="domain" description="UvrD-like helicase ATP-binding" evidence="13">
    <location>
        <begin position="10"/>
        <end position="302"/>
    </location>
</feature>
<protein>
    <recommendedName>
        <fullName evidence="9">DNA 3'-5' helicase</fullName>
        <ecNumber evidence="9">5.6.2.4</ecNumber>
    </recommendedName>
</protein>
<feature type="domain" description="UvrD-like helicase C-terminal" evidence="14">
    <location>
        <begin position="303"/>
        <end position="578"/>
    </location>
</feature>
<keyword evidence="4 11" id="KW-0347">Helicase</keyword>
<evidence type="ECO:0000256" key="1">
    <source>
        <dbReference type="ARBA" id="ARBA00009922"/>
    </source>
</evidence>
<comment type="catalytic activity">
    <reaction evidence="10">
        <text>ATP + H2O = ADP + phosphate + H(+)</text>
        <dbReference type="Rhea" id="RHEA:13065"/>
        <dbReference type="ChEBI" id="CHEBI:15377"/>
        <dbReference type="ChEBI" id="CHEBI:15378"/>
        <dbReference type="ChEBI" id="CHEBI:30616"/>
        <dbReference type="ChEBI" id="CHEBI:43474"/>
        <dbReference type="ChEBI" id="CHEBI:456216"/>
        <dbReference type="EC" id="5.6.2.4"/>
    </reaction>
</comment>
<evidence type="ECO:0000256" key="9">
    <source>
        <dbReference type="ARBA" id="ARBA00034808"/>
    </source>
</evidence>
<keyword evidence="2 11" id="KW-0547">Nucleotide-binding</keyword>
<feature type="region of interest" description="Disordered" evidence="12">
    <location>
        <begin position="744"/>
        <end position="769"/>
    </location>
</feature>
<dbReference type="InterPro" id="IPR013986">
    <property type="entry name" value="DExx_box_DNA_helicase_dom_sf"/>
</dbReference>
<keyword evidence="3 11" id="KW-0378">Hydrolase</keyword>
<evidence type="ECO:0000259" key="14">
    <source>
        <dbReference type="PROSITE" id="PS51217"/>
    </source>
</evidence>
<gene>
    <name evidence="15" type="ORF">J2Y00_001830</name>
</gene>
<evidence type="ECO:0000313" key="16">
    <source>
        <dbReference type="Proteomes" id="UP001185331"/>
    </source>
</evidence>
<dbReference type="InterPro" id="IPR000212">
    <property type="entry name" value="DNA_helicase_UvrD/REP"/>
</dbReference>
<dbReference type="Gene3D" id="1.10.486.10">
    <property type="entry name" value="PCRA, domain 4"/>
    <property type="match status" value="1"/>
</dbReference>
<dbReference type="Gene3D" id="1.10.10.160">
    <property type="match status" value="1"/>
</dbReference>
<dbReference type="AlphaFoldDB" id="A0AAE3XD21"/>
<dbReference type="Proteomes" id="UP001185331">
    <property type="component" value="Unassembled WGS sequence"/>
</dbReference>
<dbReference type="RefSeq" id="WP_309854605.1">
    <property type="nucleotide sequence ID" value="NZ_JAVDQJ010000005.1"/>
</dbReference>
<dbReference type="GO" id="GO:0005524">
    <property type="term" value="F:ATP binding"/>
    <property type="evidence" value="ECO:0007669"/>
    <property type="project" value="UniProtKB-UniRule"/>
</dbReference>
<comment type="catalytic activity">
    <reaction evidence="8">
        <text>Couples ATP hydrolysis with the unwinding of duplex DNA by translocating in the 3'-5' direction.</text>
        <dbReference type="EC" id="5.6.2.4"/>
    </reaction>
</comment>
<evidence type="ECO:0000256" key="6">
    <source>
        <dbReference type="ARBA" id="ARBA00023125"/>
    </source>
</evidence>
<reference evidence="15" key="1">
    <citation type="submission" date="2023-07" db="EMBL/GenBank/DDBJ databases">
        <title>Sorghum-associated microbial communities from plants grown in Nebraska, USA.</title>
        <authorList>
            <person name="Schachtman D."/>
        </authorList>
    </citation>
    <scope>NUCLEOTIDE SEQUENCE</scope>
    <source>
        <strain evidence="15">BE330</strain>
    </source>
</reference>